<dbReference type="AlphaFoldDB" id="A0A9Q1GVP0"/>
<evidence type="ECO:0000256" key="1">
    <source>
        <dbReference type="SAM" id="MobiDB-lite"/>
    </source>
</evidence>
<proteinExistence type="predicted"/>
<dbReference type="Proteomes" id="UP001153076">
    <property type="component" value="Unassembled WGS sequence"/>
</dbReference>
<dbReference type="EMBL" id="JAKOGI010001208">
    <property type="protein sequence ID" value="KAJ8426973.1"/>
    <property type="molecule type" value="Genomic_DNA"/>
</dbReference>
<keyword evidence="3" id="KW-1185">Reference proteome</keyword>
<dbReference type="OrthoDB" id="618098at2759"/>
<protein>
    <submittedName>
        <fullName evidence="2">Uncharacterized protein</fullName>
    </submittedName>
</protein>
<dbReference type="PANTHER" id="PTHR46250">
    <property type="entry name" value="MYB/SANT-LIKE DNA-BINDING DOMAIN PROTEIN-RELATED"/>
    <property type="match status" value="1"/>
</dbReference>
<evidence type="ECO:0000313" key="3">
    <source>
        <dbReference type="Proteomes" id="UP001153076"/>
    </source>
</evidence>
<reference evidence="2" key="1">
    <citation type="submission" date="2022-04" db="EMBL/GenBank/DDBJ databases">
        <title>Carnegiea gigantea Genome sequencing and assembly v2.</title>
        <authorList>
            <person name="Copetti D."/>
            <person name="Sanderson M.J."/>
            <person name="Burquez A."/>
            <person name="Wojciechowski M.F."/>
        </authorList>
    </citation>
    <scope>NUCLEOTIDE SEQUENCE</scope>
    <source>
        <strain evidence="2">SGP5-SGP5p</strain>
        <tissue evidence="2">Aerial part</tissue>
    </source>
</reference>
<name>A0A9Q1GVP0_9CARY</name>
<feature type="region of interest" description="Disordered" evidence="1">
    <location>
        <begin position="34"/>
        <end position="74"/>
    </location>
</feature>
<comment type="caution">
    <text evidence="2">The sequence shown here is derived from an EMBL/GenBank/DDBJ whole genome shotgun (WGS) entry which is preliminary data.</text>
</comment>
<feature type="compositionally biased region" description="Acidic residues" evidence="1">
    <location>
        <begin position="38"/>
        <end position="52"/>
    </location>
</feature>
<gene>
    <name evidence="2" type="ORF">Cgig2_010204</name>
</gene>
<organism evidence="2 3">
    <name type="scientific">Carnegiea gigantea</name>
    <dbReference type="NCBI Taxonomy" id="171969"/>
    <lineage>
        <taxon>Eukaryota</taxon>
        <taxon>Viridiplantae</taxon>
        <taxon>Streptophyta</taxon>
        <taxon>Embryophyta</taxon>
        <taxon>Tracheophyta</taxon>
        <taxon>Spermatophyta</taxon>
        <taxon>Magnoliopsida</taxon>
        <taxon>eudicotyledons</taxon>
        <taxon>Gunneridae</taxon>
        <taxon>Pentapetalae</taxon>
        <taxon>Caryophyllales</taxon>
        <taxon>Cactineae</taxon>
        <taxon>Cactaceae</taxon>
        <taxon>Cactoideae</taxon>
        <taxon>Echinocereeae</taxon>
        <taxon>Carnegiea</taxon>
    </lineage>
</organism>
<evidence type="ECO:0000313" key="2">
    <source>
        <dbReference type="EMBL" id="KAJ8426973.1"/>
    </source>
</evidence>
<accession>A0A9Q1GVP0</accession>
<sequence>MIRNHPRANDWRGKLCSYYEDLYIIFGKDYASGKDAQGPEEMEDEVNEEEENKESSKKDEPESSSTQEPSRVESTLLVETSVELSALIEKHSKLNEELANLGLTKIERHQVARKITFEPESVDVFSVSLMSHRKSGCKLFFEEIFKLENLFNCMIIHIFRSYYSPLLMVFVLYHLTGLPSVQPSSSIPC</sequence>